<feature type="region of interest" description="Disordered" evidence="6">
    <location>
        <begin position="473"/>
        <end position="512"/>
    </location>
</feature>
<dbReference type="EMBL" id="MCOG01000016">
    <property type="protein sequence ID" value="ORY78751.1"/>
    <property type="molecule type" value="Genomic_DNA"/>
</dbReference>
<keyword evidence="2" id="KW-0813">Transport</keyword>
<dbReference type="InterPro" id="IPR048628">
    <property type="entry name" value="Sec3_C"/>
</dbReference>
<evidence type="ECO:0000256" key="4">
    <source>
        <dbReference type="ARBA" id="ARBA00023054"/>
    </source>
</evidence>
<feature type="domain" description="Exocyst complex component Sec3 C-terminal" evidence="8">
    <location>
        <begin position="534"/>
        <end position="843"/>
    </location>
</feature>
<evidence type="ECO:0000256" key="1">
    <source>
        <dbReference type="ARBA" id="ARBA00006518"/>
    </source>
</evidence>
<dbReference type="Pfam" id="PF09763">
    <property type="entry name" value="Sec3_CC"/>
    <property type="match status" value="1"/>
</dbReference>
<dbReference type="GO" id="GO:0000145">
    <property type="term" value="C:exocyst"/>
    <property type="evidence" value="ECO:0007669"/>
    <property type="project" value="InterPro"/>
</dbReference>
<dbReference type="PANTHER" id="PTHR16092:SF14">
    <property type="entry name" value="EXOCYST COMPLEX COMPONENT 1 ISOFORM X1"/>
    <property type="match status" value="1"/>
</dbReference>
<dbReference type="GO" id="GO:0006887">
    <property type="term" value="P:exocytosis"/>
    <property type="evidence" value="ECO:0007669"/>
    <property type="project" value="UniProtKB-KW"/>
</dbReference>
<feature type="compositionally biased region" description="Basic and acidic residues" evidence="6">
    <location>
        <begin position="474"/>
        <end position="484"/>
    </location>
</feature>
<evidence type="ECO:0000256" key="5">
    <source>
        <dbReference type="SAM" id="Coils"/>
    </source>
</evidence>
<evidence type="ECO:0000259" key="7">
    <source>
        <dbReference type="Pfam" id="PF09763"/>
    </source>
</evidence>
<dbReference type="InterPro" id="IPR019160">
    <property type="entry name" value="Sec3_CC"/>
</dbReference>
<evidence type="ECO:0000256" key="2">
    <source>
        <dbReference type="ARBA" id="ARBA00022448"/>
    </source>
</evidence>
<keyword evidence="3" id="KW-0268">Exocytosis</keyword>
<evidence type="ECO:0000256" key="3">
    <source>
        <dbReference type="ARBA" id="ARBA00022483"/>
    </source>
</evidence>
<evidence type="ECO:0000256" key="6">
    <source>
        <dbReference type="SAM" id="MobiDB-lite"/>
    </source>
</evidence>
<name>A0A1Y2F4F4_9FUNG</name>
<dbReference type="OrthoDB" id="27109at2759"/>
<evidence type="ECO:0000313" key="10">
    <source>
        <dbReference type="Proteomes" id="UP000193920"/>
    </source>
</evidence>
<comment type="similarity">
    <text evidence="1">Belongs to the SEC3 family.</text>
</comment>
<evidence type="ECO:0000259" key="8">
    <source>
        <dbReference type="Pfam" id="PF20654"/>
    </source>
</evidence>
<feature type="coiled-coil region" evidence="5">
    <location>
        <begin position="138"/>
        <end position="165"/>
    </location>
</feature>
<organism evidence="9 10">
    <name type="scientific">Neocallimastix californiae</name>
    <dbReference type="NCBI Taxonomy" id="1754190"/>
    <lineage>
        <taxon>Eukaryota</taxon>
        <taxon>Fungi</taxon>
        <taxon>Fungi incertae sedis</taxon>
        <taxon>Chytridiomycota</taxon>
        <taxon>Chytridiomycota incertae sedis</taxon>
        <taxon>Neocallimastigomycetes</taxon>
        <taxon>Neocallimastigales</taxon>
        <taxon>Neocallimastigaceae</taxon>
        <taxon>Neocallimastix</taxon>
    </lineage>
</organism>
<dbReference type="GO" id="GO:0006893">
    <property type="term" value="P:Golgi to plasma membrane transport"/>
    <property type="evidence" value="ECO:0007669"/>
    <property type="project" value="TreeGrafter"/>
</dbReference>
<gene>
    <name evidence="9" type="ORF">LY90DRAFT_70961</name>
</gene>
<reference evidence="9 10" key="1">
    <citation type="submission" date="2016-08" db="EMBL/GenBank/DDBJ databases">
        <title>A Parts List for Fungal Cellulosomes Revealed by Comparative Genomics.</title>
        <authorList>
            <consortium name="DOE Joint Genome Institute"/>
            <person name="Haitjema C.H."/>
            <person name="Gilmore S.P."/>
            <person name="Henske J.K."/>
            <person name="Solomon K.V."/>
            <person name="De Groot R."/>
            <person name="Kuo A."/>
            <person name="Mondo S.J."/>
            <person name="Salamov A.A."/>
            <person name="Labutti K."/>
            <person name="Zhao Z."/>
            <person name="Chiniquy J."/>
            <person name="Barry K."/>
            <person name="Brewer H.M."/>
            <person name="Purvine S.O."/>
            <person name="Wright A.T."/>
            <person name="Boxma B."/>
            <person name="Van Alen T."/>
            <person name="Hackstein J.H."/>
            <person name="Baker S.E."/>
            <person name="Grigoriev I.V."/>
            <person name="O'Malley M.A."/>
        </authorList>
    </citation>
    <scope>NUCLEOTIDE SEQUENCE [LARGE SCALE GENOMIC DNA]</scope>
    <source>
        <strain evidence="9 10">G1</strain>
    </source>
</reference>
<dbReference type="GO" id="GO:0005546">
    <property type="term" value="F:phosphatidylinositol-4,5-bisphosphate binding"/>
    <property type="evidence" value="ECO:0007669"/>
    <property type="project" value="TreeGrafter"/>
</dbReference>
<sequence>MIVKFCEKYLKKKPKYFGFNEVFLQRTVSSFKDEKTGETEKEITENNIGNYETEQKLKDEIVQVNLEELLKDINWKASTDATALVERLYNELTEIEANNVHSIFECEEQANLVVTQLDSAIGELDLIDDLLTDYAKKLDDMGYDVKQIENKNKNLQIQTENQKLLYKELSDLLNKLCLSSDIVTTLYSENLTTEEGIKKCENAAIELKKKIEININDDLRSLTAVTEKINLFHGYENHFSNRLSQCIIEECKKESDEYLKTKEKNKLANKKLKYQLQMLSHNSIQDIIFKYRKLILWLRNVDPIKHNELLMSYVGIVNEIYKREIKEYSDILRTYYLEKKNEETDYVFEKGIERLNKITQKIQNASTSQISMSLLKGDKKHRHFMKFGNSDSNKSNFNSLARKIKDDSTTSINKSNTSDNIINIGEITVEKQFPPDAITSTLNAIVPLMIQEQNFILNVFKIESSRKSLLNYNSEKESEEKSKNDLNNNTSDEKSSENINYEKEEEKKEDSETNINNVWDTLDIEKLSEVHEPLKDVKTKNKIFGIMNNIFEEFKNELINIADAGTQYDPTFSIGMMVRLESILRDYKNTDQHFIYTTVESVFKHLVVVFDSYMEKQFKAIEEFKNVKKKQQGVLPIISIFPNFVDCLEYNLENNDSETSGIVTITYERTSKKIFECIDAITRDILNDNEKYDEKDKLYVHILIIENTHFFSIELADRQIKTLRSYIAEAKNRYNYHLNAYKKIIIYKTFGKLMEFFDGIEELLSTNAPEEVGYHFKFSKASLKSVLRNYTRKDVKKGLESIYKQLFKHFTEENLIPEIWDDIQKDFTNHIKRIEDLINKCYSNINIKLDFTIEELQNMYYDIEKSK</sequence>
<dbReference type="AlphaFoldDB" id="A0A1Y2F4F4"/>
<accession>A0A1Y2F4F4</accession>
<evidence type="ECO:0000313" key="9">
    <source>
        <dbReference type="EMBL" id="ORY78751.1"/>
    </source>
</evidence>
<dbReference type="GO" id="GO:0005886">
    <property type="term" value="C:plasma membrane"/>
    <property type="evidence" value="ECO:0007669"/>
    <property type="project" value="TreeGrafter"/>
</dbReference>
<dbReference type="PANTHER" id="PTHR16092">
    <property type="entry name" value="SEC3/SYNTAXIN-RELATED"/>
    <property type="match status" value="1"/>
</dbReference>
<protein>
    <submittedName>
        <fullName evidence="9">Uncharacterized protein</fullName>
    </submittedName>
</protein>
<dbReference type="Pfam" id="PF20654">
    <property type="entry name" value="Sec3_C-term"/>
    <property type="match status" value="1"/>
</dbReference>
<keyword evidence="10" id="KW-1185">Reference proteome</keyword>
<comment type="caution">
    <text evidence="9">The sequence shown here is derived from an EMBL/GenBank/DDBJ whole genome shotgun (WGS) entry which is preliminary data.</text>
</comment>
<dbReference type="Proteomes" id="UP000193920">
    <property type="component" value="Unassembled WGS sequence"/>
</dbReference>
<feature type="compositionally biased region" description="Basic and acidic residues" evidence="6">
    <location>
        <begin position="491"/>
        <end position="511"/>
    </location>
</feature>
<feature type="domain" description="Exocyst complex component Sec3 coiled-coil" evidence="7">
    <location>
        <begin position="83"/>
        <end position="209"/>
    </location>
</feature>
<proteinExistence type="inferred from homology"/>
<keyword evidence="4 5" id="KW-0175">Coiled coil</keyword>
<dbReference type="STRING" id="1754190.A0A1Y2F4F4"/>